<dbReference type="EMBL" id="AHAM01000017">
    <property type="protein sequence ID" value="EHK59179.1"/>
    <property type="molecule type" value="Genomic_DNA"/>
</dbReference>
<protein>
    <submittedName>
        <fullName evidence="3">Uncharacterized protein</fullName>
    </submittedName>
</protein>
<feature type="domain" description="UPF0261" evidence="1">
    <location>
        <begin position="5"/>
        <end position="179"/>
    </location>
</feature>
<dbReference type="PATRIC" id="fig|1107882.3.peg.236"/>
<feature type="domain" description="UPF0261" evidence="2">
    <location>
        <begin position="188"/>
        <end position="404"/>
    </location>
</feature>
<evidence type="ECO:0000259" key="2">
    <source>
        <dbReference type="Pfam" id="PF23189"/>
    </source>
</evidence>
<dbReference type="PANTHER" id="PTHR31862">
    <property type="entry name" value="UPF0261 DOMAIN PROTEIN (AFU_ORTHOLOGUE AFUA_1G10120)"/>
    <property type="match status" value="1"/>
</dbReference>
<dbReference type="NCBIfam" id="NF002676">
    <property type="entry name" value="PRK02399.1-4"/>
    <property type="match status" value="1"/>
</dbReference>
<dbReference type="InterPro" id="IPR008322">
    <property type="entry name" value="UPF0261"/>
</dbReference>
<dbReference type="RefSeq" id="WP_008833895.1">
    <property type="nucleotide sequence ID" value="NZ_AHAM01000017.1"/>
</dbReference>
<dbReference type="InterPro" id="IPR056778">
    <property type="entry name" value="UPF0261_C"/>
</dbReference>
<dbReference type="PIRSF" id="PIRSF033271">
    <property type="entry name" value="UCP033271"/>
    <property type="match status" value="1"/>
</dbReference>
<dbReference type="Gene3D" id="3.40.50.12020">
    <property type="entry name" value="Uncharacterised protein family UPF0261, NN domain"/>
    <property type="match status" value="1"/>
</dbReference>
<reference evidence="3 4" key="1">
    <citation type="journal article" date="2012" name="J. Bacteriol.">
        <title>Draft Genome Sequence of Mesorhizobium alhagi CCNWXJ12-2T, a Novel Salt-Resistant Species Isolated from the Desert of Northwestern China.</title>
        <authorList>
            <person name="Zhou M."/>
            <person name="Chen W."/>
            <person name="Chen H."/>
            <person name="Wei G."/>
        </authorList>
    </citation>
    <scope>NUCLEOTIDE SEQUENCE [LARGE SCALE GENOMIC DNA]</scope>
    <source>
        <strain evidence="3 4">CCNWXJ12-2</strain>
    </source>
</reference>
<dbReference type="InterPro" id="IPR044122">
    <property type="entry name" value="UPF0261_N"/>
</dbReference>
<sequence length="439" mass="46472">MTRTPRILVVGTGDTKADELLFMRDRIAKAGGVPVMMDASVLGEPPYRPEYNRHAVAAAAETTIDAVAASGDENTAMTAMALGASRLASKLQETGEIDAFIAVGGTMGTDLALDVALALPLGVPKFVVSTIAYSHLIPPERIAPDLMMILWAGGLHGLNGACKSVLSQACGAVVGAARHVLKPAKDDRPVIGMSSLGKSCLTYMVSLKSELERRGYEVVVFHTTGMGGRAMELIAARNGFAAVMDFSLQELANYLNGSVVNSGPDRLENAGRAGIPQIVAPGAIDMVDFPTWQPVPEVFADRPYHAHNRLIASVTCGAEARRRIARAIGDKLAAATGPVAFVLPSGGIQQWDQEGEPLHDPDGLAAFVDEMRSAIREPTELHEIEGHINGEAFVSTVLAIFDRWVAAGIVPAGKGRDNQVGDREVLLAALDKATERFAH</sequence>
<dbReference type="Pfam" id="PF23189">
    <property type="entry name" value="UPF0261_C"/>
    <property type="match status" value="1"/>
</dbReference>
<evidence type="ECO:0000259" key="1">
    <source>
        <dbReference type="Pfam" id="PF06792"/>
    </source>
</evidence>
<gene>
    <name evidence="3" type="ORF">MAXJ12_01187</name>
</gene>
<evidence type="ECO:0000313" key="4">
    <source>
        <dbReference type="Proteomes" id="UP000003250"/>
    </source>
</evidence>
<dbReference type="Pfam" id="PF06792">
    <property type="entry name" value="UPF0261"/>
    <property type="match status" value="1"/>
</dbReference>
<dbReference type="Gene3D" id="3.40.50.12030">
    <property type="entry name" value="Uncharacterised protein family UPF0261, NC domain"/>
    <property type="match status" value="1"/>
</dbReference>
<organism evidence="3 4">
    <name type="scientific">Mesorhizobium alhagi CCNWXJ12-2</name>
    <dbReference type="NCBI Taxonomy" id="1107882"/>
    <lineage>
        <taxon>Bacteria</taxon>
        <taxon>Pseudomonadati</taxon>
        <taxon>Pseudomonadota</taxon>
        <taxon>Alphaproteobacteria</taxon>
        <taxon>Hyphomicrobiales</taxon>
        <taxon>Phyllobacteriaceae</taxon>
        <taxon>Allomesorhizobium</taxon>
    </lineage>
</organism>
<keyword evidence="4" id="KW-1185">Reference proteome</keyword>
<dbReference type="PANTHER" id="PTHR31862:SF1">
    <property type="entry name" value="UPF0261 DOMAIN PROTEIN (AFU_ORTHOLOGUE AFUA_1G10120)"/>
    <property type="match status" value="1"/>
</dbReference>
<accession>H0HJD3</accession>
<name>H0HJD3_9HYPH</name>
<dbReference type="Proteomes" id="UP000003250">
    <property type="component" value="Unassembled WGS sequence"/>
</dbReference>
<dbReference type="AlphaFoldDB" id="H0HJD3"/>
<dbReference type="CDD" id="cd15488">
    <property type="entry name" value="Tm-1-like"/>
    <property type="match status" value="1"/>
</dbReference>
<evidence type="ECO:0000313" key="3">
    <source>
        <dbReference type="EMBL" id="EHK59179.1"/>
    </source>
</evidence>
<dbReference type="NCBIfam" id="NF002674">
    <property type="entry name" value="PRK02399.1-2"/>
    <property type="match status" value="1"/>
</dbReference>
<dbReference type="InterPro" id="IPR051353">
    <property type="entry name" value="Tobamovirus_resist_UPF0261"/>
</dbReference>
<proteinExistence type="predicted"/>